<evidence type="ECO:0000313" key="3">
    <source>
        <dbReference type="EMBL" id="GBP82496.1"/>
    </source>
</evidence>
<comment type="caution">
    <text evidence="3">The sequence shown here is derived from an EMBL/GenBank/DDBJ whole genome shotgun (WGS) entry which is preliminary data.</text>
</comment>
<reference evidence="3 4" key="1">
    <citation type="journal article" date="2019" name="Commun. Biol.">
        <title>The bagworm genome reveals a unique fibroin gene that provides high tensile strength.</title>
        <authorList>
            <person name="Kono N."/>
            <person name="Nakamura H."/>
            <person name="Ohtoshi R."/>
            <person name="Tomita M."/>
            <person name="Numata K."/>
            <person name="Arakawa K."/>
        </authorList>
    </citation>
    <scope>NUCLEOTIDE SEQUENCE [LARGE SCALE GENOMIC DNA]</scope>
</reference>
<accession>A0A4C1Z1N4</accession>
<dbReference type="InterPro" id="IPR029526">
    <property type="entry name" value="PGBD"/>
</dbReference>
<feature type="region of interest" description="Disordered" evidence="1">
    <location>
        <begin position="1"/>
        <end position="125"/>
    </location>
</feature>
<sequence length="374" mass="43017">MEFTNVSRYLRDSKPELALRPAREPSRRARRGHRQTEIYERAARRTRRLGCGSRKQLKGIKPRSNPRTTPSGPPARNGRAMRNESAKDVDLSDVEDHVELDDMVPTDSDSDHDIQPIRLPQHHRRSGVILSSDSETEEIPEPVDCFTNFITADMLRKILTHTNEEIEIRSTKYKDKTATIAPTCEEELTALFGLLLLSAAKKDNHLTSLELFDPVFSGTRYISVMSRERFDFLLNCLRFDDKSTRDERKAQDKFAPIREWWEVFIQICRDSYKAGSYLTIDEQLLGFRGRCPFRMYIPSKPNKYGLKILMLCDSKTNYMLNAMPYVGKTETNGDSLGSYYVKTLTENLWVATQRHHGQLVYLSPFGPRVATGTI</sequence>
<evidence type="ECO:0000259" key="2">
    <source>
        <dbReference type="Pfam" id="PF13843"/>
    </source>
</evidence>
<feature type="compositionally biased region" description="Acidic residues" evidence="1">
    <location>
        <begin position="98"/>
        <end position="108"/>
    </location>
</feature>
<dbReference type="PANTHER" id="PTHR46599">
    <property type="entry name" value="PIGGYBAC TRANSPOSABLE ELEMENT-DERIVED PROTEIN 4"/>
    <property type="match status" value="1"/>
</dbReference>
<organism evidence="3 4">
    <name type="scientific">Eumeta variegata</name>
    <name type="common">Bagworm moth</name>
    <name type="synonym">Eumeta japonica</name>
    <dbReference type="NCBI Taxonomy" id="151549"/>
    <lineage>
        <taxon>Eukaryota</taxon>
        <taxon>Metazoa</taxon>
        <taxon>Ecdysozoa</taxon>
        <taxon>Arthropoda</taxon>
        <taxon>Hexapoda</taxon>
        <taxon>Insecta</taxon>
        <taxon>Pterygota</taxon>
        <taxon>Neoptera</taxon>
        <taxon>Endopterygota</taxon>
        <taxon>Lepidoptera</taxon>
        <taxon>Glossata</taxon>
        <taxon>Ditrysia</taxon>
        <taxon>Tineoidea</taxon>
        <taxon>Psychidae</taxon>
        <taxon>Oiketicinae</taxon>
        <taxon>Eumeta</taxon>
    </lineage>
</organism>
<dbReference type="Proteomes" id="UP000299102">
    <property type="component" value="Unassembled WGS sequence"/>
</dbReference>
<feature type="compositionally biased region" description="Basic and acidic residues" evidence="1">
    <location>
        <begin position="34"/>
        <end position="43"/>
    </location>
</feature>
<evidence type="ECO:0000256" key="1">
    <source>
        <dbReference type="SAM" id="MobiDB-lite"/>
    </source>
</evidence>
<dbReference type="AlphaFoldDB" id="A0A4C1Z1N4"/>
<dbReference type="OrthoDB" id="6770266at2759"/>
<dbReference type="PANTHER" id="PTHR46599:SF6">
    <property type="entry name" value="DUAL SPECIFICITY PHOSPHATASE 26"/>
    <property type="match status" value="1"/>
</dbReference>
<gene>
    <name evidence="3" type="primary">PGBD4</name>
    <name evidence="3" type="ORF">EVAR_58542_1</name>
</gene>
<keyword evidence="4" id="KW-1185">Reference proteome</keyword>
<feature type="compositionally biased region" description="Basic and acidic residues" evidence="1">
    <location>
        <begin position="81"/>
        <end position="97"/>
    </location>
</feature>
<feature type="domain" description="PiggyBac transposable element-derived protein" evidence="2">
    <location>
        <begin position="142"/>
        <end position="351"/>
    </location>
</feature>
<dbReference type="STRING" id="151549.A0A4C1Z1N4"/>
<evidence type="ECO:0000313" key="4">
    <source>
        <dbReference type="Proteomes" id="UP000299102"/>
    </source>
</evidence>
<feature type="compositionally biased region" description="Basic and acidic residues" evidence="1">
    <location>
        <begin position="9"/>
        <end position="27"/>
    </location>
</feature>
<dbReference type="EMBL" id="BGZK01001568">
    <property type="protein sequence ID" value="GBP82496.1"/>
    <property type="molecule type" value="Genomic_DNA"/>
</dbReference>
<protein>
    <submittedName>
        <fullName evidence="3">PiggyBac transposable element-derived protein 4</fullName>
    </submittedName>
</protein>
<name>A0A4C1Z1N4_EUMVA</name>
<proteinExistence type="predicted"/>
<dbReference type="Pfam" id="PF13843">
    <property type="entry name" value="DDE_Tnp_1_7"/>
    <property type="match status" value="1"/>
</dbReference>